<evidence type="ECO:0000259" key="3">
    <source>
        <dbReference type="Pfam" id="PF08044"/>
    </source>
</evidence>
<gene>
    <name evidence="4" type="ORF">F8M49_25690</name>
</gene>
<protein>
    <submittedName>
        <fullName evidence="4">DUF1707 domain-containing protein</fullName>
    </submittedName>
</protein>
<evidence type="ECO:0000256" key="2">
    <source>
        <dbReference type="SAM" id="Phobius"/>
    </source>
</evidence>
<evidence type="ECO:0000313" key="5">
    <source>
        <dbReference type="Proteomes" id="UP001275440"/>
    </source>
</evidence>
<dbReference type="EMBL" id="WBMO01000005">
    <property type="protein sequence ID" value="MDV2477937.1"/>
    <property type="molecule type" value="Genomic_DNA"/>
</dbReference>
<sequence>MSPRQTPQTRARDIDRVNTCARLDLAYADGQLDASEHREFVARAQSAKTLRELADLVRDLQPPVPDEVTPRAGTTSRMRRVRTLAGVVAAVAVVIGGAVAVSSAGDSPEPPSAAPAGETAPADGASGSAIDAGPIVADPLVEAVRPLEPGGLRQVVDGLHAEFGDTVAYELALYPKRAVAGRALPDAPDRIVSYGFDGSWQRSSTPTSSRFSGYRDFDAALIDAAALDDLLVRAPGLLGAPDGTVTHVIIRDDGTPTMNLYVDFGNDRGNGYLKAAFDGSVLRGYR</sequence>
<comment type="caution">
    <text evidence="4">The sequence shown here is derived from an EMBL/GenBank/DDBJ whole genome shotgun (WGS) entry which is preliminary data.</text>
</comment>
<evidence type="ECO:0000313" key="4">
    <source>
        <dbReference type="EMBL" id="MDV2477937.1"/>
    </source>
</evidence>
<reference evidence="4 5" key="1">
    <citation type="submission" date="2019-10" db="EMBL/GenBank/DDBJ databases">
        <title>Draft Genome Assembly of Rhodococcus zopfii DSM44189.</title>
        <authorList>
            <person name="Sutton J.M."/>
            <person name="Akob D.M."/>
            <person name="Bushman T.J."/>
        </authorList>
    </citation>
    <scope>NUCLEOTIDE SEQUENCE [LARGE SCALE GENOMIC DNA]</scope>
    <source>
        <strain evidence="4 5">DSM 44189</strain>
    </source>
</reference>
<keyword evidence="2" id="KW-0812">Transmembrane</keyword>
<feature type="domain" description="DUF1707" evidence="3">
    <location>
        <begin position="9"/>
        <end position="61"/>
    </location>
</feature>
<evidence type="ECO:0000256" key="1">
    <source>
        <dbReference type="SAM" id="MobiDB-lite"/>
    </source>
</evidence>
<dbReference type="Pfam" id="PF08044">
    <property type="entry name" value="DUF1707"/>
    <property type="match status" value="1"/>
</dbReference>
<dbReference type="Proteomes" id="UP001275440">
    <property type="component" value="Unassembled WGS sequence"/>
</dbReference>
<keyword evidence="2" id="KW-0472">Membrane</keyword>
<organism evidence="4 5">
    <name type="scientific">Rhodococcus zopfii</name>
    <dbReference type="NCBI Taxonomy" id="43772"/>
    <lineage>
        <taxon>Bacteria</taxon>
        <taxon>Bacillati</taxon>
        <taxon>Actinomycetota</taxon>
        <taxon>Actinomycetes</taxon>
        <taxon>Mycobacteriales</taxon>
        <taxon>Nocardiaceae</taxon>
        <taxon>Rhodococcus</taxon>
    </lineage>
</organism>
<name>A0ABU3WW20_9NOCA</name>
<dbReference type="PANTHER" id="PTHR40763:SF4">
    <property type="entry name" value="DUF1707 DOMAIN-CONTAINING PROTEIN"/>
    <property type="match status" value="1"/>
</dbReference>
<feature type="compositionally biased region" description="Low complexity" evidence="1">
    <location>
        <begin position="114"/>
        <end position="129"/>
    </location>
</feature>
<proteinExistence type="predicted"/>
<keyword evidence="2" id="KW-1133">Transmembrane helix</keyword>
<feature type="region of interest" description="Disordered" evidence="1">
    <location>
        <begin position="102"/>
        <end position="129"/>
    </location>
</feature>
<accession>A0ABU3WW20</accession>
<dbReference type="InterPro" id="IPR012551">
    <property type="entry name" value="DUF1707_SHOCT-like"/>
</dbReference>
<dbReference type="PANTHER" id="PTHR40763">
    <property type="entry name" value="MEMBRANE PROTEIN-RELATED"/>
    <property type="match status" value="1"/>
</dbReference>
<keyword evidence="5" id="KW-1185">Reference proteome</keyword>
<feature type="transmembrane region" description="Helical" evidence="2">
    <location>
        <begin position="81"/>
        <end position="101"/>
    </location>
</feature>